<name>A0ABW7YP01_9ACTN</name>
<evidence type="ECO:0000313" key="6">
    <source>
        <dbReference type="Proteomes" id="UP001612741"/>
    </source>
</evidence>
<dbReference type="PROSITE" id="PS01117">
    <property type="entry name" value="HTH_MARR_1"/>
    <property type="match status" value="1"/>
</dbReference>
<dbReference type="PANTHER" id="PTHR33164">
    <property type="entry name" value="TRANSCRIPTIONAL REGULATOR, MARR FAMILY"/>
    <property type="match status" value="1"/>
</dbReference>
<dbReference type="InterPro" id="IPR036388">
    <property type="entry name" value="WH-like_DNA-bd_sf"/>
</dbReference>
<accession>A0ABW7YP01</accession>
<keyword evidence="6" id="KW-1185">Reference proteome</keyword>
<evidence type="ECO:0000313" key="5">
    <source>
        <dbReference type="EMBL" id="MFI6496219.1"/>
    </source>
</evidence>
<dbReference type="SMART" id="SM00347">
    <property type="entry name" value="HTH_MARR"/>
    <property type="match status" value="1"/>
</dbReference>
<keyword evidence="3" id="KW-0804">Transcription</keyword>
<keyword evidence="1" id="KW-0805">Transcription regulation</keyword>
<dbReference type="InterPro" id="IPR000835">
    <property type="entry name" value="HTH_MarR-typ"/>
</dbReference>
<keyword evidence="2" id="KW-0238">DNA-binding</keyword>
<evidence type="ECO:0000256" key="1">
    <source>
        <dbReference type="ARBA" id="ARBA00023015"/>
    </source>
</evidence>
<feature type="domain" description="HTH marR-type" evidence="4">
    <location>
        <begin position="1"/>
        <end position="141"/>
    </location>
</feature>
<dbReference type="InterPro" id="IPR039422">
    <property type="entry name" value="MarR/SlyA-like"/>
</dbReference>
<dbReference type="InterPro" id="IPR023187">
    <property type="entry name" value="Tscrpt_reg_MarR-type_CS"/>
</dbReference>
<reference evidence="5 6" key="1">
    <citation type="submission" date="2024-10" db="EMBL/GenBank/DDBJ databases">
        <title>The Natural Products Discovery Center: Release of the First 8490 Sequenced Strains for Exploring Actinobacteria Biosynthetic Diversity.</title>
        <authorList>
            <person name="Kalkreuter E."/>
            <person name="Kautsar S.A."/>
            <person name="Yang D."/>
            <person name="Bader C.D."/>
            <person name="Teijaro C.N."/>
            <person name="Fluegel L."/>
            <person name="Davis C.M."/>
            <person name="Simpson J.R."/>
            <person name="Lauterbach L."/>
            <person name="Steele A.D."/>
            <person name="Gui C."/>
            <person name="Meng S."/>
            <person name="Li G."/>
            <person name="Viehrig K."/>
            <person name="Ye F."/>
            <person name="Su P."/>
            <person name="Kiefer A.F."/>
            <person name="Nichols A."/>
            <person name="Cepeda A.J."/>
            <person name="Yan W."/>
            <person name="Fan B."/>
            <person name="Jiang Y."/>
            <person name="Adhikari A."/>
            <person name="Zheng C.-J."/>
            <person name="Schuster L."/>
            <person name="Cowan T.M."/>
            <person name="Smanski M.J."/>
            <person name="Chevrette M.G."/>
            <person name="De Carvalho L.P.S."/>
            <person name="Shen B."/>
        </authorList>
    </citation>
    <scope>NUCLEOTIDE SEQUENCE [LARGE SCALE GENOMIC DNA]</scope>
    <source>
        <strain evidence="5 6">NPDC050545</strain>
    </source>
</reference>
<dbReference type="InterPro" id="IPR036390">
    <property type="entry name" value="WH_DNA-bd_sf"/>
</dbReference>
<dbReference type="PANTHER" id="PTHR33164:SF94">
    <property type="entry name" value="TRANSCRIPTIONAL REGULATORY PROTEIN-RELATED"/>
    <property type="match status" value="1"/>
</dbReference>
<proteinExistence type="predicted"/>
<dbReference type="Pfam" id="PF01047">
    <property type="entry name" value="MarR"/>
    <property type="match status" value="1"/>
</dbReference>
<dbReference type="PROSITE" id="PS50995">
    <property type="entry name" value="HTH_MARR_2"/>
    <property type="match status" value="1"/>
</dbReference>
<sequence>MFDLPADVKESAWLIEEASLIWTEVTLDVVAQMDDLSLTALRHLLAAHRHGPLNLSALALHLGMSPSATGRMVDRLVGQELLQRSPATHSRREVRIEVTPRGHEILEQLRTVRRQCIGEALGRLPPEDRRALTRLLQQLTAAAEPPPA</sequence>
<evidence type="ECO:0000256" key="3">
    <source>
        <dbReference type="ARBA" id="ARBA00023163"/>
    </source>
</evidence>
<dbReference type="RefSeq" id="WP_397078206.1">
    <property type="nucleotide sequence ID" value="NZ_JBITGY010000001.1"/>
</dbReference>
<dbReference type="EMBL" id="JBITGY010000001">
    <property type="protein sequence ID" value="MFI6496219.1"/>
    <property type="molecule type" value="Genomic_DNA"/>
</dbReference>
<evidence type="ECO:0000256" key="2">
    <source>
        <dbReference type="ARBA" id="ARBA00023125"/>
    </source>
</evidence>
<gene>
    <name evidence="5" type="ORF">ACIBG2_02490</name>
</gene>
<protein>
    <submittedName>
        <fullName evidence="5">MarR family winged helix-turn-helix transcriptional regulator</fullName>
    </submittedName>
</protein>
<organism evidence="5 6">
    <name type="scientific">Nonomuraea typhae</name>
    <dbReference type="NCBI Taxonomy" id="2603600"/>
    <lineage>
        <taxon>Bacteria</taxon>
        <taxon>Bacillati</taxon>
        <taxon>Actinomycetota</taxon>
        <taxon>Actinomycetes</taxon>
        <taxon>Streptosporangiales</taxon>
        <taxon>Streptosporangiaceae</taxon>
        <taxon>Nonomuraea</taxon>
    </lineage>
</organism>
<dbReference type="Gene3D" id="1.10.10.10">
    <property type="entry name" value="Winged helix-like DNA-binding domain superfamily/Winged helix DNA-binding domain"/>
    <property type="match status" value="1"/>
</dbReference>
<comment type="caution">
    <text evidence="5">The sequence shown here is derived from an EMBL/GenBank/DDBJ whole genome shotgun (WGS) entry which is preliminary data.</text>
</comment>
<dbReference type="SUPFAM" id="SSF46785">
    <property type="entry name" value="Winged helix' DNA-binding domain"/>
    <property type="match status" value="1"/>
</dbReference>
<evidence type="ECO:0000259" key="4">
    <source>
        <dbReference type="PROSITE" id="PS50995"/>
    </source>
</evidence>
<dbReference type="Proteomes" id="UP001612741">
    <property type="component" value="Unassembled WGS sequence"/>
</dbReference>